<name>A0A0C9R1C9_AMBAM</name>
<protein>
    <submittedName>
        <fullName evidence="1">Uncharacterized protein</fullName>
    </submittedName>
</protein>
<dbReference type="AlphaFoldDB" id="A0A0C9R1C9"/>
<reference evidence="1" key="1">
    <citation type="journal article" date="2015" name="PLoS ONE">
        <title>An Insight into the Sialome of the Lone Star Tick, Amblyomma americanum, with a Glimpse on Its Time Dependent Gene Expression.</title>
        <authorList>
            <person name="Karim S."/>
            <person name="Ribeiro J.M."/>
        </authorList>
    </citation>
    <scope>NUCLEOTIDE SEQUENCE</scope>
    <source>
        <tissue evidence="1">Salivary gland</tissue>
    </source>
</reference>
<sequence>LTTVAGKMVNLTEQAEIFIQERNRTMTNITSWNLTEAKDHQSGGARAVPAHIQEANCTPNIPDGWYNRVNVKRILVTLKLQNTFYSPFNVLASLTLPEPTHRTFQYNTLTYVMNNKKTLRNLTPRISWPRDKRPMIIRQACDFRAKVNFEGSFMYDTKSINGNETEHHKVKIAELSNATIGLHGNKSTGMLTYTFSGNMTRSIVFLWREDTFKPSLLW</sequence>
<proteinExistence type="evidence at transcript level"/>
<accession>A0A0C9R1C9</accession>
<feature type="non-terminal residue" evidence="1">
    <location>
        <position position="1"/>
    </location>
</feature>
<evidence type="ECO:0000313" key="1">
    <source>
        <dbReference type="EMBL" id="JAG90775.1"/>
    </source>
</evidence>
<organism evidence="1">
    <name type="scientific">Amblyomma americanum</name>
    <name type="common">Lone star tick</name>
    <dbReference type="NCBI Taxonomy" id="6943"/>
    <lineage>
        <taxon>Eukaryota</taxon>
        <taxon>Metazoa</taxon>
        <taxon>Ecdysozoa</taxon>
        <taxon>Arthropoda</taxon>
        <taxon>Chelicerata</taxon>
        <taxon>Arachnida</taxon>
        <taxon>Acari</taxon>
        <taxon>Parasitiformes</taxon>
        <taxon>Ixodida</taxon>
        <taxon>Ixodoidea</taxon>
        <taxon>Ixodidae</taxon>
        <taxon>Amblyomminae</taxon>
        <taxon>Amblyomma</taxon>
    </lineage>
</organism>
<dbReference type="EMBL" id="GBZX01001965">
    <property type="protein sequence ID" value="JAG90775.1"/>
    <property type="molecule type" value="mRNA"/>
</dbReference>